<comment type="similarity">
    <text evidence="2">Belongs to the nucleoplasmin family.</text>
</comment>
<evidence type="ECO:0000259" key="9">
    <source>
        <dbReference type="Pfam" id="PF03066"/>
    </source>
</evidence>
<dbReference type="PANTHER" id="PTHR22747">
    <property type="entry name" value="NUCLEOPLASMIN"/>
    <property type="match status" value="1"/>
</dbReference>
<proteinExistence type="inferred from homology"/>
<dbReference type="InterPro" id="IPR036824">
    <property type="entry name" value="Nucleoplasmin_core_dom_sf"/>
</dbReference>
<dbReference type="GO" id="GO:0006338">
    <property type="term" value="P:chromatin remodeling"/>
    <property type="evidence" value="ECO:0007669"/>
    <property type="project" value="TreeGrafter"/>
</dbReference>
<dbReference type="Proteomes" id="UP000694412">
    <property type="component" value="Chromosome 22"/>
</dbReference>
<comment type="subcellular location">
    <subcellularLocation>
        <location evidence="1">Nucleus</location>
    </subcellularLocation>
</comment>
<dbReference type="SUPFAM" id="SSF69203">
    <property type="entry name" value="Nucleoplasmin-like core domain"/>
    <property type="match status" value="1"/>
</dbReference>
<dbReference type="Ensembl" id="ENSCJPT00005025855.1">
    <property type="protein sequence ID" value="ENSCJPP00005018608.1"/>
    <property type="gene ID" value="ENSCJPG00005015137.1"/>
</dbReference>
<dbReference type="GO" id="GO:0003723">
    <property type="term" value="F:RNA binding"/>
    <property type="evidence" value="ECO:0007669"/>
    <property type="project" value="TreeGrafter"/>
</dbReference>
<keyword evidence="4" id="KW-0156">Chromatin regulator</keyword>
<reference evidence="10" key="1">
    <citation type="submission" date="2015-11" db="EMBL/GenBank/DDBJ databases">
        <authorList>
            <consortium name="International Coturnix japonica Genome Analysis Consortium"/>
            <person name="Warren W."/>
            <person name="Burt D.W."/>
            <person name="Antin P.B."/>
            <person name="Lanford R."/>
            <person name="Gros J."/>
            <person name="Wilson R.K."/>
        </authorList>
    </citation>
    <scope>NUCLEOTIDE SEQUENCE [LARGE SCALE GENOMIC DNA]</scope>
</reference>
<evidence type="ECO:0000256" key="5">
    <source>
        <dbReference type="ARBA" id="ARBA00023186"/>
    </source>
</evidence>
<dbReference type="GO" id="GO:0005737">
    <property type="term" value="C:cytoplasm"/>
    <property type="evidence" value="ECO:0007669"/>
    <property type="project" value="TreeGrafter"/>
</dbReference>
<keyword evidence="3" id="KW-0217">Developmental protein</keyword>
<dbReference type="AlphaFoldDB" id="A0A8C2TW98"/>
<dbReference type="GO" id="GO:0005654">
    <property type="term" value="C:nucleoplasm"/>
    <property type="evidence" value="ECO:0007669"/>
    <property type="project" value="TreeGrafter"/>
</dbReference>
<evidence type="ECO:0000313" key="11">
    <source>
        <dbReference type="Proteomes" id="UP000694412"/>
    </source>
</evidence>
<evidence type="ECO:0000256" key="3">
    <source>
        <dbReference type="ARBA" id="ARBA00022473"/>
    </source>
</evidence>
<sequence>MAALHVFSSPPSAMSLTESTDTKSEKPMSFIWGCELSSERSSYTFQMPEEWQCEQQLALRTICLGAQARDEFHVLELVPNEEGAAVPLATLKPSVLPMVRPHRGAGGGLPHMCPICALYVPHICPLSAGHAGWGGADAPRHFPAPSGVRAGLYQRAARGQ</sequence>
<dbReference type="InterPro" id="IPR004301">
    <property type="entry name" value="Nucleoplasmin"/>
</dbReference>
<reference evidence="10" key="3">
    <citation type="submission" date="2025-09" db="UniProtKB">
        <authorList>
            <consortium name="Ensembl"/>
        </authorList>
    </citation>
    <scope>IDENTIFICATION</scope>
</reference>
<feature type="compositionally biased region" description="Polar residues" evidence="8">
    <location>
        <begin position="9"/>
        <end position="19"/>
    </location>
</feature>
<keyword evidence="11" id="KW-1185">Reference proteome</keyword>
<evidence type="ECO:0000256" key="6">
    <source>
        <dbReference type="ARBA" id="ARBA00023242"/>
    </source>
</evidence>
<name>A0A8C2TW98_COTJA</name>
<feature type="region of interest" description="Disordered" evidence="8">
    <location>
        <begin position="1"/>
        <end position="21"/>
    </location>
</feature>
<evidence type="ECO:0000256" key="4">
    <source>
        <dbReference type="ARBA" id="ARBA00022853"/>
    </source>
</evidence>
<dbReference type="GO" id="GO:0045740">
    <property type="term" value="P:positive regulation of DNA replication"/>
    <property type="evidence" value="ECO:0007669"/>
    <property type="project" value="TreeGrafter"/>
</dbReference>
<dbReference type="GO" id="GO:0003682">
    <property type="term" value="F:chromatin binding"/>
    <property type="evidence" value="ECO:0007669"/>
    <property type="project" value="TreeGrafter"/>
</dbReference>
<keyword evidence="5" id="KW-0143">Chaperone</keyword>
<accession>A0A8C2TW98</accession>
<organism evidence="10 11">
    <name type="scientific">Coturnix japonica</name>
    <name type="common">Japanese quail</name>
    <name type="synonym">Coturnix coturnix japonica</name>
    <dbReference type="NCBI Taxonomy" id="93934"/>
    <lineage>
        <taxon>Eukaryota</taxon>
        <taxon>Metazoa</taxon>
        <taxon>Chordata</taxon>
        <taxon>Craniata</taxon>
        <taxon>Vertebrata</taxon>
        <taxon>Euteleostomi</taxon>
        <taxon>Archelosauria</taxon>
        <taxon>Archosauria</taxon>
        <taxon>Dinosauria</taxon>
        <taxon>Saurischia</taxon>
        <taxon>Theropoda</taxon>
        <taxon>Coelurosauria</taxon>
        <taxon>Aves</taxon>
        <taxon>Neognathae</taxon>
        <taxon>Galloanserae</taxon>
        <taxon>Galliformes</taxon>
        <taxon>Phasianidae</taxon>
        <taxon>Perdicinae</taxon>
        <taxon>Coturnix</taxon>
    </lineage>
</organism>
<gene>
    <name evidence="10" type="primary">NPM2</name>
</gene>
<feature type="domain" description="Nucleoplasmin core" evidence="9">
    <location>
        <begin position="31"/>
        <end position="102"/>
    </location>
</feature>
<evidence type="ECO:0000256" key="8">
    <source>
        <dbReference type="SAM" id="MobiDB-lite"/>
    </source>
</evidence>
<dbReference type="GO" id="GO:0007338">
    <property type="term" value="P:single fertilization"/>
    <property type="evidence" value="ECO:0007669"/>
    <property type="project" value="UniProtKB-KW"/>
</dbReference>
<evidence type="ECO:0000256" key="2">
    <source>
        <dbReference type="ARBA" id="ARBA00010744"/>
    </source>
</evidence>
<dbReference type="PANTHER" id="PTHR22747:SF14">
    <property type="entry name" value="NUCLEOPLASMIN-2"/>
    <property type="match status" value="1"/>
</dbReference>
<protein>
    <submittedName>
        <fullName evidence="10">Nucleophosmin/nucleoplasmin 2</fullName>
    </submittedName>
</protein>
<dbReference type="Gene3D" id="2.60.120.340">
    <property type="entry name" value="Nucleoplasmin core domain"/>
    <property type="match status" value="1"/>
</dbReference>
<evidence type="ECO:0000313" key="10">
    <source>
        <dbReference type="Ensembl" id="ENSCJPP00005018608.1"/>
    </source>
</evidence>
<dbReference type="Pfam" id="PF03066">
    <property type="entry name" value="Nucleoplasmin"/>
    <property type="match status" value="1"/>
</dbReference>
<keyword evidence="6" id="KW-0539">Nucleus</keyword>
<dbReference type="InterPro" id="IPR024057">
    <property type="entry name" value="Nucleoplasmin_core_dom"/>
</dbReference>
<keyword evidence="7" id="KW-0278">Fertilization</keyword>
<dbReference type="GO" id="GO:0042393">
    <property type="term" value="F:histone binding"/>
    <property type="evidence" value="ECO:0007669"/>
    <property type="project" value="TreeGrafter"/>
</dbReference>
<dbReference type="GeneTree" id="ENSGT00940000161418"/>
<evidence type="ECO:0000256" key="7">
    <source>
        <dbReference type="ARBA" id="ARBA00023279"/>
    </source>
</evidence>
<reference evidence="10" key="2">
    <citation type="submission" date="2025-08" db="UniProtKB">
        <authorList>
            <consortium name="Ensembl"/>
        </authorList>
    </citation>
    <scope>IDENTIFICATION</scope>
</reference>
<dbReference type="GO" id="GO:0005730">
    <property type="term" value="C:nucleolus"/>
    <property type="evidence" value="ECO:0007669"/>
    <property type="project" value="TreeGrafter"/>
</dbReference>
<evidence type="ECO:0000256" key="1">
    <source>
        <dbReference type="ARBA" id="ARBA00004123"/>
    </source>
</evidence>